<protein>
    <submittedName>
        <fullName evidence="1">Uncharacterized protein</fullName>
    </submittedName>
</protein>
<name>A0A9Q4PYA7_9EURY</name>
<dbReference type="Proteomes" id="UP001143747">
    <property type="component" value="Unassembled WGS sequence"/>
</dbReference>
<organism evidence="1 2">
    <name type="scientific">Methanogenium marinum</name>
    <dbReference type="NCBI Taxonomy" id="348610"/>
    <lineage>
        <taxon>Archaea</taxon>
        <taxon>Methanobacteriati</taxon>
        <taxon>Methanobacteriota</taxon>
        <taxon>Stenosarchaea group</taxon>
        <taxon>Methanomicrobia</taxon>
        <taxon>Methanomicrobiales</taxon>
        <taxon>Methanomicrobiaceae</taxon>
        <taxon>Methanogenium</taxon>
    </lineage>
</organism>
<sequence length="100" mass="11182">MKFLSFLPSENSAPLPNHYPVKGIPGSHVNCTPRLAGNHEPDTQGPYGPQAVYYDIHPGPLVFLIFSEMLSGHQELKLINEVINEDVREYCNSSNIQFTI</sequence>
<comment type="caution">
    <text evidence="1">The sequence shown here is derived from an EMBL/GenBank/DDBJ whole genome shotgun (WGS) entry which is preliminary data.</text>
</comment>
<keyword evidence="2" id="KW-1185">Reference proteome</keyword>
<reference evidence="1" key="1">
    <citation type="submission" date="2022-01" db="EMBL/GenBank/DDBJ databases">
        <title>Draft genome of Methanogenium marinum DSM 15558.</title>
        <authorList>
            <person name="Chen S.-C."/>
            <person name="You Y.-T."/>
        </authorList>
    </citation>
    <scope>NUCLEOTIDE SEQUENCE</scope>
    <source>
        <strain evidence="1">DSM 15558</strain>
    </source>
</reference>
<gene>
    <name evidence="1" type="ORF">L0665_02705</name>
</gene>
<dbReference type="EMBL" id="JAKELO010000002">
    <property type="protein sequence ID" value="MDE4907527.1"/>
    <property type="molecule type" value="Genomic_DNA"/>
</dbReference>
<evidence type="ECO:0000313" key="1">
    <source>
        <dbReference type="EMBL" id="MDE4907527.1"/>
    </source>
</evidence>
<dbReference type="RefSeq" id="WP_274924177.1">
    <property type="nucleotide sequence ID" value="NZ_JAKELO010000002.1"/>
</dbReference>
<dbReference type="AlphaFoldDB" id="A0A9Q4PYA7"/>
<evidence type="ECO:0000313" key="2">
    <source>
        <dbReference type="Proteomes" id="UP001143747"/>
    </source>
</evidence>
<proteinExistence type="predicted"/>
<accession>A0A9Q4PYA7</accession>